<reference evidence="1 2" key="1">
    <citation type="submission" date="2024-05" db="EMBL/GenBank/DDBJ databases">
        <title>Genome sequencing and assembly of Indian major carp, Cirrhinus mrigala (Hamilton, 1822).</title>
        <authorList>
            <person name="Mohindra V."/>
            <person name="Chowdhury L.M."/>
            <person name="Lal K."/>
            <person name="Jena J.K."/>
        </authorList>
    </citation>
    <scope>NUCLEOTIDE SEQUENCE [LARGE SCALE GENOMIC DNA]</scope>
    <source>
        <strain evidence="1">CM1030</strain>
        <tissue evidence="1">Blood</tissue>
    </source>
</reference>
<protein>
    <submittedName>
        <fullName evidence="1">Uncharacterized protein</fullName>
    </submittedName>
</protein>
<keyword evidence="2" id="KW-1185">Reference proteome</keyword>
<dbReference type="Proteomes" id="UP001529510">
    <property type="component" value="Unassembled WGS sequence"/>
</dbReference>
<name>A0ABD0NZ45_CIRMR</name>
<comment type="caution">
    <text evidence="1">The sequence shown here is derived from an EMBL/GenBank/DDBJ whole genome shotgun (WGS) entry which is preliminary data.</text>
</comment>
<accession>A0ABD0NZ45</accession>
<evidence type="ECO:0000313" key="2">
    <source>
        <dbReference type="Proteomes" id="UP001529510"/>
    </source>
</evidence>
<proteinExistence type="predicted"/>
<dbReference type="EMBL" id="JAMKFB020000019">
    <property type="protein sequence ID" value="KAL0167149.1"/>
    <property type="molecule type" value="Genomic_DNA"/>
</dbReference>
<evidence type="ECO:0000313" key="1">
    <source>
        <dbReference type="EMBL" id="KAL0167149.1"/>
    </source>
</evidence>
<feature type="non-terminal residue" evidence="1">
    <location>
        <position position="1"/>
    </location>
</feature>
<organism evidence="1 2">
    <name type="scientific">Cirrhinus mrigala</name>
    <name type="common">Mrigala</name>
    <dbReference type="NCBI Taxonomy" id="683832"/>
    <lineage>
        <taxon>Eukaryota</taxon>
        <taxon>Metazoa</taxon>
        <taxon>Chordata</taxon>
        <taxon>Craniata</taxon>
        <taxon>Vertebrata</taxon>
        <taxon>Euteleostomi</taxon>
        <taxon>Actinopterygii</taxon>
        <taxon>Neopterygii</taxon>
        <taxon>Teleostei</taxon>
        <taxon>Ostariophysi</taxon>
        <taxon>Cypriniformes</taxon>
        <taxon>Cyprinidae</taxon>
        <taxon>Labeoninae</taxon>
        <taxon>Labeonini</taxon>
        <taxon>Cirrhinus</taxon>
    </lineage>
</organism>
<sequence>WSCENHSILALKAAEDDSGMICFVFAVCFGVEDVPDGNYGPIRKLSQDSESSEFSSIISSRDVHSDPNAVLGCKYFSVTSTQRFVLF</sequence>
<gene>
    <name evidence="1" type="ORF">M9458_038993</name>
</gene>
<dbReference type="AlphaFoldDB" id="A0ABD0NZ45"/>